<dbReference type="EMBL" id="CAFBQN010000031">
    <property type="protein sequence ID" value="CAB5056622.1"/>
    <property type="molecule type" value="Genomic_DNA"/>
</dbReference>
<organism evidence="1">
    <name type="scientific">freshwater metagenome</name>
    <dbReference type="NCBI Taxonomy" id="449393"/>
    <lineage>
        <taxon>unclassified sequences</taxon>
        <taxon>metagenomes</taxon>
        <taxon>ecological metagenomes</taxon>
    </lineage>
</organism>
<name>A0A6J7TU43_9ZZZZ</name>
<dbReference type="AlphaFoldDB" id="A0A6J7TU43"/>
<gene>
    <name evidence="1" type="ORF">UFOPK4319_00582</name>
</gene>
<proteinExistence type="predicted"/>
<protein>
    <submittedName>
        <fullName evidence="1">Unannotated protein</fullName>
    </submittedName>
</protein>
<accession>A0A6J7TU43</accession>
<reference evidence="1" key="1">
    <citation type="submission" date="2020-05" db="EMBL/GenBank/DDBJ databases">
        <authorList>
            <person name="Chiriac C."/>
            <person name="Salcher M."/>
            <person name="Ghai R."/>
            <person name="Kavagutti S V."/>
        </authorList>
    </citation>
    <scope>NUCLEOTIDE SEQUENCE</scope>
</reference>
<sequence length="77" mass="7805">MIGPVSTPSSTQCTVVPVTATPAASASLTACAPGKFGNSAGWILIVGNLLTKSAGRMRMKPALTTRSGLYAPTRSII</sequence>
<evidence type="ECO:0000313" key="1">
    <source>
        <dbReference type="EMBL" id="CAB5056622.1"/>
    </source>
</evidence>